<dbReference type="Proteomes" id="UP000257706">
    <property type="component" value="Unassembled WGS sequence"/>
</dbReference>
<evidence type="ECO:0000313" key="1">
    <source>
        <dbReference type="EMBL" id="HAE46642.1"/>
    </source>
</evidence>
<protein>
    <submittedName>
        <fullName evidence="1">Uncharacterized protein</fullName>
    </submittedName>
</protein>
<accession>A0A3B9IFM3</accession>
<comment type="caution">
    <text evidence="1">The sequence shown here is derived from an EMBL/GenBank/DDBJ whole genome shotgun (WGS) entry which is preliminary data.</text>
</comment>
<dbReference type="AlphaFoldDB" id="A0A3B9IFM3"/>
<reference evidence="1 2" key="1">
    <citation type="journal article" date="2018" name="Nat. Biotechnol.">
        <title>A standardized bacterial taxonomy based on genome phylogeny substantially revises the tree of life.</title>
        <authorList>
            <person name="Parks D.H."/>
            <person name="Chuvochina M."/>
            <person name="Waite D.W."/>
            <person name="Rinke C."/>
            <person name="Skarshewski A."/>
            <person name="Chaumeil P.A."/>
            <person name="Hugenholtz P."/>
        </authorList>
    </citation>
    <scope>NUCLEOTIDE SEQUENCE [LARGE SCALE GENOMIC DNA]</scope>
    <source>
        <strain evidence="1">UBA8739</strain>
    </source>
</reference>
<dbReference type="EMBL" id="DMAI01000070">
    <property type="protein sequence ID" value="HAE46642.1"/>
    <property type="molecule type" value="Genomic_DNA"/>
</dbReference>
<proteinExistence type="predicted"/>
<evidence type="ECO:0000313" key="2">
    <source>
        <dbReference type="Proteomes" id="UP000257706"/>
    </source>
</evidence>
<name>A0A3B9IFM3_9PROT</name>
<gene>
    <name evidence="1" type="ORF">DCK97_04405</name>
</gene>
<sequence>MVEVFQAAFPAAWAQLGRQMQDIDRQKPAPGGAVGHDGISRRHKRWRRPVFDILSLNDTAISGTNISDYYSLS</sequence>
<organism evidence="1 2">
    <name type="scientific">Tistrella mobilis</name>
    <dbReference type="NCBI Taxonomy" id="171437"/>
    <lineage>
        <taxon>Bacteria</taxon>
        <taxon>Pseudomonadati</taxon>
        <taxon>Pseudomonadota</taxon>
        <taxon>Alphaproteobacteria</taxon>
        <taxon>Geminicoccales</taxon>
        <taxon>Geminicoccaceae</taxon>
        <taxon>Tistrella</taxon>
    </lineage>
</organism>